<feature type="region of interest" description="Disordered" evidence="7">
    <location>
        <begin position="1"/>
        <end position="20"/>
    </location>
</feature>
<accession>A0A6G7ZMM3</accession>
<evidence type="ECO:0000256" key="1">
    <source>
        <dbReference type="ARBA" id="ARBA00009990"/>
    </source>
</evidence>
<comment type="function">
    <text evidence="6">One of the proteins required for the normal export of preproteins out of the cell cytoplasm. It is a molecular chaperone that binds to a subset of precursor proteins, maintaining them in a translocation-competent state. It also specifically binds to its receptor SecA.</text>
</comment>
<dbReference type="Gene3D" id="3.10.420.10">
    <property type="entry name" value="SecB-like"/>
    <property type="match status" value="1"/>
</dbReference>
<dbReference type="GO" id="GO:0006457">
    <property type="term" value="P:protein folding"/>
    <property type="evidence" value="ECO:0007669"/>
    <property type="project" value="UniProtKB-UniRule"/>
</dbReference>
<dbReference type="InterPro" id="IPR003708">
    <property type="entry name" value="SecB"/>
</dbReference>
<dbReference type="Proteomes" id="UP000502502">
    <property type="component" value="Chromosome"/>
</dbReference>
<reference evidence="8 9" key="1">
    <citation type="submission" date="2020-03" db="EMBL/GenBank/DDBJ databases">
        <title>Sphingomonas sp. nov., isolated from fish.</title>
        <authorList>
            <person name="Hyun D.-W."/>
            <person name="Bae J.-W."/>
        </authorList>
    </citation>
    <scope>NUCLEOTIDE SEQUENCE [LARGE SCALE GENOMIC DNA]</scope>
    <source>
        <strain evidence="8 9">HDW15C</strain>
    </source>
</reference>
<dbReference type="GO" id="GO:0015031">
    <property type="term" value="P:protein transport"/>
    <property type="evidence" value="ECO:0007669"/>
    <property type="project" value="UniProtKB-UniRule"/>
</dbReference>
<comment type="subcellular location">
    <subcellularLocation>
        <location evidence="6">Cytoplasm</location>
    </subcellularLocation>
</comment>
<keyword evidence="6" id="KW-0963">Cytoplasm</keyword>
<comment type="similarity">
    <text evidence="1 6">Belongs to the SecB family.</text>
</comment>
<evidence type="ECO:0000256" key="5">
    <source>
        <dbReference type="ARBA" id="ARBA00023186"/>
    </source>
</evidence>
<name>A0A6G7ZMM3_9SPHN</name>
<evidence type="ECO:0000313" key="8">
    <source>
        <dbReference type="EMBL" id="QIL02168.1"/>
    </source>
</evidence>
<dbReference type="PRINTS" id="PR01594">
    <property type="entry name" value="SECBCHAPRONE"/>
</dbReference>
<dbReference type="SUPFAM" id="SSF54611">
    <property type="entry name" value="SecB-like"/>
    <property type="match status" value="1"/>
</dbReference>
<organism evidence="8 9">
    <name type="scientific">Sphingomonas sinipercae</name>
    <dbReference type="NCBI Taxonomy" id="2714944"/>
    <lineage>
        <taxon>Bacteria</taxon>
        <taxon>Pseudomonadati</taxon>
        <taxon>Pseudomonadota</taxon>
        <taxon>Alphaproteobacteria</taxon>
        <taxon>Sphingomonadales</taxon>
        <taxon>Sphingomonadaceae</taxon>
        <taxon>Sphingomonas</taxon>
    </lineage>
</organism>
<keyword evidence="5 6" id="KW-0143">Chaperone</keyword>
<keyword evidence="4 6" id="KW-0811">Translocation</keyword>
<sequence>MADQDPNPAGNGADGAEDQPQVATIAQYVKDLSVESPSSPQVFQWQEQPGLDVQFQLNVNNVQTDVHEVSLKIEVKATSAQGTHFLVDLTYAGLFGIRNLPEEAMAPFLLIEAPRLLFPFARQIVADSIQNTGFAPLLLDPIDFAAAYMNQVQAQQGEGAGGGATPAVEGSTDA</sequence>
<protein>
    <recommendedName>
        <fullName evidence="6">Protein-export protein SecB</fullName>
    </recommendedName>
</protein>
<dbReference type="PANTHER" id="PTHR36918">
    <property type="match status" value="1"/>
</dbReference>
<dbReference type="Pfam" id="PF02556">
    <property type="entry name" value="SecB"/>
    <property type="match status" value="1"/>
</dbReference>
<dbReference type="AlphaFoldDB" id="A0A6G7ZMM3"/>
<dbReference type="GO" id="GO:0051262">
    <property type="term" value="P:protein tetramerization"/>
    <property type="evidence" value="ECO:0007669"/>
    <property type="project" value="InterPro"/>
</dbReference>
<dbReference type="EMBL" id="CP049871">
    <property type="protein sequence ID" value="QIL02168.1"/>
    <property type="molecule type" value="Genomic_DNA"/>
</dbReference>
<evidence type="ECO:0000256" key="7">
    <source>
        <dbReference type="SAM" id="MobiDB-lite"/>
    </source>
</evidence>
<keyword evidence="2 6" id="KW-0813">Transport</keyword>
<evidence type="ECO:0000256" key="3">
    <source>
        <dbReference type="ARBA" id="ARBA00022927"/>
    </source>
</evidence>
<dbReference type="RefSeq" id="WP_166093533.1">
    <property type="nucleotide sequence ID" value="NZ_CP049871.1"/>
</dbReference>
<gene>
    <name evidence="6 8" type="primary">secB</name>
    <name evidence="8" type="ORF">G7078_04780</name>
</gene>
<evidence type="ECO:0000256" key="6">
    <source>
        <dbReference type="HAMAP-Rule" id="MF_00821"/>
    </source>
</evidence>
<keyword evidence="3 6" id="KW-0653">Protein transport</keyword>
<proteinExistence type="inferred from homology"/>
<evidence type="ECO:0000313" key="9">
    <source>
        <dbReference type="Proteomes" id="UP000502502"/>
    </source>
</evidence>
<evidence type="ECO:0000256" key="2">
    <source>
        <dbReference type="ARBA" id="ARBA00022448"/>
    </source>
</evidence>
<dbReference type="KEGG" id="ssin:G7078_04780"/>
<dbReference type="HAMAP" id="MF_00821">
    <property type="entry name" value="SecB"/>
    <property type="match status" value="1"/>
</dbReference>
<keyword evidence="9" id="KW-1185">Reference proteome</keyword>
<dbReference type="InterPro" id="IPR035958">
    <property type="entry name" value="SecB-like_sf"/>
</dbReference>
<dbReference type="NCBIfam" id="NF004392">
    <property type="entry name" value="PRK05751.1-3"/>
    <property type="match status" value="1"/>
</dbReference>
<dbReference type="GO" id="GO:0051082">
    <property type="term" value="F:unfolded protein binding"/>
    <property type="evidence" value="ECO:0007669"/>
    <property type="project" value="InterPro"/>
</dbReference>
<dbReference type="NCBIfam" id="TIGR00809">
    <property type="entry name" value="secB"/>
    <property type="match status" value="1"/>
</dbReference>
<dbReference type="GO" id="GO:0005737">
    <property type="term" value="C:cytoplasm"/>
    <property type="evidence" value="ECO:0007669"/>
    <property type="project" value="UniProtKB-SubCell"/>
</dbReference>
<comment type="subunit">
    <text evidence="6">Homotetramer, a dimer of dimers. One homotetramer interacts with 1 SecA dimer.</text>
</comment>
<dbReference type="PANTHER" id="PTHR36918:SF1">
    <property type="entry name" value="PROTEIN-EXPORT PROTEIN SECB"/>
    <property type="match status" value="1"/>
</dbReference>
<evidence type="ECO:0000256" key="4">
    <source>
        <dbReference type="ARBA" id="ARBA00023010"/>
    </source>
</evidence>